<name>A0A5C6E6Y8_9BACT</name>
<evidence type="ECO:0000256" key="1">
    <source>
        <dbReference type="SAM" id="MobiDB-lite"/>
    </source>
</evidence>
<sequence length="86" mass="9171">MEPTVIGKPAQPEQIAGEGFPEKGFRKCKNSDLTQGTNSVHGYGYSLFTISIQDATYSDSQLDCVGNSRGSMQSCEAAIGSAFVLF</sequence>
<feature type="region of interest" description="Disordered" evidence="1">
    <location>
        <begin position="1"/>
        <end position="22"/>
    </location>
</feature>
<protein>
    <submittedName>
        <fullName evidence="2">Uncharacterized protein</fullName>
    </submittedName>
</protein>
<evidence type="ECO:0000313" key="3">
    <source>
        <dbReference type="Proteomes" id="UP000318288"/>
    </source>
</evidence>
<dbReference type="Proteomes" id="UP000318288">
    <property type="component" value="Unassembled WGS sequence"/>
</dbReference>
<comment type="caution">
    <text evidence="2">The sequence shown here is derived from an EMBL/GenBank/DDBJ whole genome shotgun (WGS) entry which is preliminary data.</text>
</comment>
<organism evidence="2 3">
    <name type="scientific">Rubripirellula tenax</name>
    <dbReference type="NCBI Taxonomy" id="2528015"/>
    <lineage>
        <taxon>Bacteria</taxon>
        <taxon>Pseudomonadati</taxon>
        <taxon>Planctomycetota</taxon>
        <taxon>Planctomycetia</taxon>
        <taxon>Pirellulales</taxon>
        <taxon>Pirellulaceae</taxon>
        <taxon>Rubripirellula</taxon>
    </lineage>
</organism>
<dbReference type="AlphaFoldDB" id="A0A5C6E6Y8"/>
<accession>A0A5C6E6Y8</accession>
<keyword evidence="3" id="KW-1185">Reference proteome</keyword>
<proteinExistence type="predicted"/>
<gene>
    <name evidence="2" type="ORF">Poly51_60390</name>
</gene>
<reference evidence="2 3" key="1">
    <citation type="submission" date="2019-02" db="EMBL/GenBank/DDBJ databases">
        <title>Deep-cultivation of Planctomycetes and their phenomic and genomic characterization uncovers novel biology.</title>
        <authorList>
            <person name="Wiegand S."/>
            <person name="Jogler M."/>
            <person name="Boedeker C."/>
            <person name="Pinto D."/>
            <person name="Vollmers J."/>
            <person name="Rivas-Marin E."/>
            <person name="Kohn T."/>
            <person name="Peeters S.H."/>
            <person name="Heuer A."/>
            <person name="Rast P."/>
            <person name="Oberbeckmann S."/>
            <person name="Bunk B."/>
            <person name="Jeske O."/>
            <person name="Meyerdierks A."/>
            <person name="Storesund J.E."/>
            <person name="Kallscheuer N."/>
            <person name="Luecker S."/>
            <person name="Lage O.M."/>
            <person name="Pohl T."/>
            <person name="Merkel B.J."/>
            <person name="Hornburger P."/>
            <person name="Mueller R.-W."/>
            <person name="Bruemmer F."/>
            <person name="Labrenz M."/>
            <person name="Spormann A.M."/>
            <person name="Op Den Camp H."/>
            <person name="Overmann J."/>
            <person name="Amann R."/>
            <person name="Jetten M.S.M."/>
            <person name="Mascher T."/>
            <person name="Medema M.H."/>
            <person name="Devos D.P."/>
            <person name="Kaster A.-K."/>
            <person name="Ovreas L."/>
            <person name="Rohde M."/>
            <person name="Galperin M.Y."/>
            <person name="Jogler C."/>
        </authorList>
    </citation>
    <scope>NUCLEOTIDE SEQUENCE [LARGE SCALE GENOMIC DNA]</scope>
    <source>
        <strain evidence="2 3">Poly51</strain>
    </source>
</reference>
<evidence type="ECO:0000313" key="2">
    <source>
        <dbReference type="EMBL" id="TWU44608.1"/>
    </source>
</evidence>
<dbReference type="EMBL" id="SJPW01000011">
    <property type="protein sequence ID" value="TWU44608.1"/>
    <property type="molecule type" value="Genomic_DNA"/>
</dbReference>